<dbReference type="EMBL" id="LGTZ01003410">
    <property type="protein sequence ID" value="OJD09710.1"/>
    <property type="molecule type" value="Genomic_DNA"/>
</dbReference>
<evidence type="ECO:0000313" key="2">
    <source>
        <dbReference type="Proteomes" id="UP000242791"/>
    </source>
</evidence>
<comment type="caution">
    <text evidence="1">The sequence shown here is derived from an EMBL/GenBank/DDBJ whole genome shotgun (WGS) entry which is preliminary data.</text>
</comment>
<dbReference type="AlphaFoldDB" id="A0A1J9P0G1"/>
<sequence length="82" mass="9494">LLVLEFWFNLLEDVDIQDIVFDALFHSGYSSRLIVHSNVQSRRSLCNSEKLTGIVYANASLRDSPDVLKRLYNFIKKAPTEY</sequence>
<proteinExistence type="predicted"/>
<evidence type="ECO:0000313" key="1">
    <source>
        <dbReference type="EMBL" id="OJD09710.1"/>
    </source>
</evidence>
<keyword evidence="2" id="KW-1185">Reference proteome</keyword>
<gene>
    <name evidence="1" type="ORF">ACJ73_10132</name>
</gene>
<accession>A0A1J9P0G1</accession>
<name>A0A1J9P0G1_9EURO</name>
<dbReference type="Proteomes" id="UP000242791">
    <property type="component" value="Unassembled WGS sequence"/>
</dbReference>
<reference evidence="1 2" key="1">
    <citation type="submission" date="2015-08" db="EMBL/GenBank/DDBJ databases">
        <title>Emmonsia species relationships and genome sequence.</title>
        <authorList>
            <person name="Cuomo C.A."/>
            <person name="Schwartz I.S."/>
            <person name="Kenyon C."/>
            <person name="De Hoog G.S."/>
            <person name="Govender N.P."/>
            <person name="Botha A."/>
            <person name="Moreno L."/>
            <person name="De Vries M."/>
            <person name="Munoz J.F."/>
            <person name="Stielow J.B."/>
        </authorList>
    </citation>
    <scope>NUCLEOTIDE SEQUENCE [LARGE SCALE GENOMIC DNA]</scope>
    <source>
        <strain evidence="1 2">EI222</strain>
    </source>
</reference>
<dbReference type="VEuPathDB" id="FungiDB:ACJ73_10132"/>
<feature type="non-terminal residue" evidence="1">
    <location>
        <position position="1"/>
    </location>
</feature>
<organism evidence="1 2">
    <name type="scientific">Blastomyces percursus</name>
    <dbReference type="NCBI Taxonomy" id="1658174"/>
    <lineage>
        <taxon>Eukaryota</taxon>
        <taxon>Fungi</taxon>
        <taxon>Dikarya</taxon>
        <taxon>Ascomycota</taxon>
        <taxon>Pezizomycotina</taxon>
        <taxon>Eurotiomycetes</taxon>
        <taxon>Eurotiomycetidae</taxon>
        <taxon>Onygenales</taxon>
        <taxon>Ajellomycetaceae</taxon>
        <taxon>Blastomyces</taxon>
    </lineage>
</organism>
<protein>
    <submittedName>
        <fullName evidence="1">Uncharacterized protein</fullName>
    </submittedName>
</protein>